<evidence type="ECO:0000256" key="6">
    <source>
        <dbReference type="SAM" id="Phobius"/>
    </source>
</evidence>
<gene>
    <name evidence="8" type="ORF">DFR68_107471</name>
</gene>
<feature type="transmembrane region" description="Helical" evidence="6">
    <location>
        <begin position="24"/>
        <end position="48"/>
    </location>
</feature>
<feature type="transmembrane region" description="Helical" evidence="6">
    <location>
        <begin position="117"/>
        <end position="141"/>
    </location>
</feature>
<dbReference type="PROSITE" id="PS50850">
    <property type="entry name" value="MFS"/>
    <property type="match status" value="1"/>
</dbReference>
<dbReference type="Proteomes" id="UP000255355">
    <property type="component" value="Unassembled WGS sequence"/>
</dbReference>
<keyword evidence="5 6" id="KW-0472">Membrane</keyword>
<dbReference type="InterPro" id="IPR036259">
    <property type="entry name" value="MFS_trans_sf"/>
</dbReference>
<keyword evidence="2" id="KW-0813">Transport</keyword>
<reference evidence="8 9" key="1">
    <citation type="submission" date="2018-07" db="EMBL/GenBank/DDBJ databases">
        <title>Genomic Encyclopedia of Type Strains, Phase IV (KMG-IV): sequencing the most valuable type-strain genomes for metagenomic binning, comparative biology and taxonomic classification.</title>
        <authorList>
            <person name="Goeker M."/>
        </authorList>
    </citation>
    <scope>NUCLEOTIDE SEQUENCE [LARGE SCALE GENOMIC DNA]</scope>
    <source>
        <strain evidence="8 9">DSM 44952</strain>
    </source>
</reference>
<evidence type="ECO:0000313" key="8">
    <source>
        <dbReference type="EMBL" id="RDI49343.1"/>
    </source>
</evidence>
<sequence length="475" mass="48162">MTALDTPQAQVWPVRVRGRSDRRALALGVLALLSGLLGGDTVIHVVAVPRASEYFAMGSGIAWLAAGMGAIALSACLLGAGTLGDRLGRRRILLGGTSAVVVGAFVATYASDSTTFLIGRVITGAGLAACFVTALAIVAALYPPEDLPRAFGVWLGLQSVAIMAAGVVGSALVDGTTWRTGYLITGVIAALLLALGWLTVPDSKAATPRRFDGVGVLLGSAALAALVGGVYGAADRGWTDPLAASVLAAAVVLLVLFARRELRTAEPAVPVRLLTSAPFAATWSTGMLAGFAAAVVVLQTITALHGHRGLSVSMVMVVAVPLYLGMVLGADLAAQAQERGWSARTLYVSGLICCGVGILALAGVGANAELWVYSAVCAVAGFGVMWAQNPQSAVLMSSLPADMSGVLAAVKTAAGQLGFVLGLAAAVSVVDTFRFTVGMVVIGTLLLAGALVIAVLLRPWGFRTANTRDTGTAEA</sequence>
<feature type="transmembrane region" description="Helical" evidence="6">
    <location>
        <begin position="179"/>
        <end position="199"/>
    </location>
</feature>
<dbReference type="GO" id="GO:0005886">
    <property type="term" value="C:plasma membrane"/>
    <property type="evidence" value="ECO:0007669"/>
    <property type="project" value="UniProtKB-SubCell"/>
</dbReference>
<keyword evidence="4 6" id="KW-1133">Transmembrane helix</keyword>
<name>A0A370H1E3_9NOCA</name>
<evidence type="ECO:0000256" key="3">
    <source>
        <dbReference type="ARBA" id="ARBA00022692"/>
    </source>
</evidence>
<feature type="transmembrane region" description="Helical" evidence="6">
    <location>
        <begin position="279"/>
        <end position="304"/>
    </location>
</feature>
<evidence type="ECO:0000256" key="4">
    <source>
        <dbReference type="ARBA" id="ARBA00022989"/>
    </source>
</evidence>
<accession>A0A370H1E3</accession>
<evidence type="ECO:0000256" key="1">
    <source>
        <dbReference type="ARBA" id="ARBA00004651"/>
    </source>
</evidence>
<proteinExistence type="predicted"/>
<feature type="transmembrane region" description="Helical" evidence="6">
    <location>
        <begin position="435"/>
        <end position="457"/>
    </location>
</feature>
<dbReference type="InterPro" id="IPR020846">
    <property type="entry name" value="MFS_dom"/>
</dbReference>
<feature type="transmembrane region" description="Helical" evidence="6">
    <location>
        <begin position="92"/>
        <end position="111"/>
    </location>
</feature>
<feature type="transmembrane region" description="Helical" evidence="6">
    <location>
        <begin position="153"/>
        <end position="173"/>
    </location>
</feature>
<comment type="caution">
    <text evidence="8">The sequence shown here is derived from an EMBL/GenBank/DDBJ whole genome shotgun (WGS) entry which is preliminary data.</text>
</comment>
<feature type="transmembrane region" description="Helical" evidence="6">
    <location>
        <begin position="346"/>
        <end position="364"/>
    </location>
</feature>
<evidence type="ECO:0000259" key="7">
    <source>
        <dbReference type="PROSITE" id="PS50850"/>
    </source>
</evidence>
<keyword evidence="9" id="KW-1185">Reference proteome</keyword>
<dbReference type="OrthoDB" id="4571944at2"/>
<organism evidence="8 9">
    <name type="scientific">Nocardia mexicana</name>
    <dbReference type="NCBI Taxonomy" id="279262"/>
    <lineage>
        <taxon>Bacteria</taxon>
        <taxon>Bacillati</taxon>
        <taxon>Actinomycetota</taxon>
        <taxon>Actinomycetes</taxon>
        <taxon>Mycobacteriales</taxon>
        <taxon>Nocardiaceae</taxon>
        <taxon>Nocardia</taxon>
    </lineage>
</organism>
<dbReference type="SUPFAM" id="SSF103473">
    <property type="entry name" value="MFS general substrate transporter"/>
    <property type="match status" value="1"/>
</dbReference>
<comment type="subcellular location">
    <subcellularLocation>
        <location evidence="1">Cell membrane</location>
        <topology evidence="1">Multi-pass membrane protein</topology>
    </subcellularLocation>
</comment>
<dbReference type="GO" id="GO:0022857">
    <property type="term" value="F:transmembrane transporter activity"/>
    <property type="evidence" value="ECO:0007669"/>
    <property type="project" value="InterPro"/>
</dbReference>
<evidence type="ECO:0000256" key="5">
    <source>
        <dbReference type="ARBA" id="ARBA00023136"/>
    </source>
</evidence>
<dbReference type="PANTHER" id="PTHR42718">
    <property type="entry name" value="MAJOR FACILITATOR SUPERFAMILY MULTIDRUG TRANSPORTER MFSC"/>
    <property type="match status" value="1"/>
</dbReference>
<feature type="domain" description="Major facilitator superfamily (MFS) profile" evidence="7">
    <location>
        <begin position="26"/>
        <end position="461"/>
    </location>
</feature>
<dbReference type="STRING" id="1210089.GCA_001613165_00964"/>
<dbReference type="InterPro" id="IPR011701">
    <property type="entry name" value="MFS"/>
</dbReference>
<feature type="transmembrane region" description="Helical" evidence="6">
    <location>
        <begin position="310"/>
        <end position="334"/>
    </location>
</feature>
<feature type="transmembrane region" description="Helical" evidence="6">
    <location>
        <begin position="370"/>
        <end position="387"/>
    </location>
</feature>
<evidence type="ECO:0000313" key="9">
    <source>
        <dbReference type="Proteomes" id="UP000255355"/>
    </source>
</evidence>
<feature type="transmembrane region" description="Helical" evidence="6">
    <location>
        <begin position="60"/>
        <end position="80"/>
    </location>
</feature>
<evidence type="ECO:0000256" key="2">
    <source>
        <dbReference type="ARBA" id="ARBA00022448"/>
    </source>
</evidence>
<feature type="transmembrane region" description="Helical" evidence="6">
    <location>
        <begin position="211"/>
        <end position="232"/>
    </location>
</feature>
<feature type="transmembrane region" description="Helical" evidence="6">
    <location>
        <begin position="238"/>
        <end position="258"/>
    </location>
</feature>
<feature type="transmembrane region" description="Helical" evidence="6">
    <location>
        <begin position="408"/>
        <end position="429"/>
    </location>
</feature>
<dbReference type="Pfam" id="PF07690">
    <property type="entry name" value="MFS_1"/>
    <property type="match status" value="1"/>
</dbReference>
<dbReference type="EMBL" id="QQAZ01000007">
    <property type="protein sequence ID" value="RDI49343.1"/>
    <property type="molecule type" value="Genomic_DNA"/>
</dbReference>
<protein>
    <submittedName>
        <fullName evidence="8">DHA2 family multidrug resistance protein-like MFS transporter</fullName>
    </submittedName>
</protein>
<keyword evidence="3 6" id="KW-0812">Transmembrane</keyword>
<dbReference type="AlphaFoldDB" id="A0A370H1E3"/>
<dbReference type="PANTHER" id="PTHR42718:SF9">
    <property type="entry name" value="MAJOR FACILITATOR SUPERFAMILY MULTIDRUG TRANSPORTER MFSC"/>
    <property type="match status" value="1"/>
</dbReference>
<dbReference type="RefSeq" id="WP_068014274.1">
    <property type="nucleotide sequence ID" value="NZ_QQAZ01000007.1"/>
</dbReference>
<dbReference type="Gene3D" id="1.20.1250.20">
    <property type="entry name" value="MFS general substrate transporter like domains"/>
    <property type="match status" value="2"/>
</dbReference>